<feature type="compositionally biased region" description="Basic and acidic residues" evidence="1">
    <location>
        <begin position="215"/>
        <end position="235"/>
    </location>
</feature>
<feature type="compositionally biased region" description="Low complexity" evidence="1">
    <location>
        <begin position="153"/>
        <end position="166"/>
    </location>
</feature>
<dbReference type="Proteomes" id="UP001642540">
    <property type="component" value="Unassembled WGS sequence"/>
</dbReference>
<reference evidence="2 3" key="1">
    <citation type="submission" date="2024-08" db="EMBL/GenBank/DDBJ databases">
        <authorList>
            <person name="Cucini C."/>
            <person name="Frati F."/>
        </authorList>
    </citation>
    <scope>NUCLEOTIDE SEQUENCE [LARGE SCALE GENOMIC DNA]</scope>
</reference>
<name>A0ABP1Q3A3_9HEXA</name>
<feature type="compositionally biased region" description="Pro residues" evidence="1">
    <location>
        <begin position="200"/>
        <end position="212"/>
    </location>
</feature>
<accession>A0ABP1Q3A3</accession>
<dbReference type="EMBL" id="CAXLJM020000022">
    <property type="protein sequence ID" value="CAL8087803.1"/>
    <property type="molecule type" value="Genomic_DNA"/>
</dbReference>
<organism evidence="2 3">
    <name type="scientific">Orchesella dallaii</name>
    <dbReference type="NCBI Taxonomy" id="48710"/>
    <lineage>
        <taxon>Eukaryota</taxon>
        <taxon>Metazoa</taxon>
        <taxon>Ecdysozoa</taxon>
        <taxon>Arthropoda</taxon>
        <taxon>Hexapoda</taxon>
        <taxon>Collembola</taxon>
        <taxon>Entomobryomorpha</taxon>
        <taxon>Entomobryoidea</taxon>
        <taxon>Orchesellidae</taxon>
        <taxon>Orchesellinae</taxon>
        <taxon>Orchesella</taxon>
    </lineage>
</organism>
<sequence>MNSWLTGNYDYGSSPDESPPTPPDNPVHTQHEHNQQHDQPQQHQNNHQNQPQTLGHHPQQNQGQHHPQQNQGQHHPQQNQGQHHPQQNQGQHHPKQNQGQHHPQQNHGHHNQQSQGQHQLHQTHGHHNQQGLGHPVAPIVQSPPEPRPSQAGQSNPQQQPLAKQQPASYHHQKEVQLTQVNYPENPAKQLSQTQQLQGSHPPPPPPQFPMHIPPHHQEHREMIEEKPQNKQRNEAANKGNAWLFGQTNPDTPAKSLEDDQKYEEELKKRKTKWDFDKEDDEKRKASSSGFINYKDKIVEITKTHEKRPHLMGEGNRIQNGHQVMLGPNGGYQPIPQVPHAGPPAAAEGNPFQVPDGYYKGKIIHDPNFKFMDVTYGPLPSKQRPPHGNKGKRPNDERRKPYERYPKQVQHKSGQASSGYPQPQSAESPHVGGHGEHLMEDPPAEIIYEYGWIIDNSKFTSSAGSSTTTDACWGPWVSLVCLLKIEEIAAYSIRQSKRQTEG</sequence>
<proteinExistence type="predicted"/>
<feature type="compositionally biased region" description="Polar residues" evidence="1">
    <location>
        <begin position="175"/>
        <end position="193"/>
    </location>
</feature>
<feature type="compositionally biased region" description="Basic and acidic residues" evidence="1">
    <location>
        <begin position="392"/>
        <end position="405"/>
    </location>
</feature>
<feature type="region of interest" description="Disordered" evidence="1">
    <location>
        <begin position="373"/>
        <end position="438"/>
    </location>
</feature>
<feature type="region of interest" description="Disordered" evidence="1">
    <location>
        <begin position="1"/>
        <end position="261"/>
    </location>
</feature>
<gene>
    <name evidence="2" type="ORF">ODALV1_LOCUS6855</name>
</gene>
<feature type="compositionally biased region" description="Low complexity" evidence="1">
    <location>
        <begin position="37"/>
        <end position="120"/>
    </location>
</feature>
<feature type="compositionally biased region" description="Polar residues" evidence="1">
    <location>
        <begin position="410"/>
        <end position="426"/>
    </location>
</feature>
<evidence type="ECO:0000313" key="2">
    <source>
        <dbReference type="EMBL" id="CAL8087803.1"/>
    </source>
</evidence>
<evidence type="ECO:0000256" key="1">
    <source>
        <dbReference type="SAM" id="MobiDB-lite"/>
    </source>
</evidence>
<protein>
    <submittedName>
        <fullName evidence="2">Uncharacterized protein</fullName>
    </submittedName>
</protein>
<keyword evidence="3" id="KW-1185">Reference proteome</keyword>
<comment type="caution">
    <text evidence="2">The sequence shown here is derived from an EMBL/GenBank/DDBJ whole genome shotgun (WGS) entry which is preliminary data.</text>
</comment>
<evidence type="ECO:0000313" key="3">
    <source>
        <dbReference type="Proteomes" id="UP001642540"/>
    </source>
</evidence>